<organism evidence="1 2">
    <name type="scientific">Geodia barretti</name>
    <name type="common">Barrett's horny sponge</name>
    <dbReference type="NCBI Taxonomy" id="519541"/>
    <lineage>
        <taxon>Eukaryota</taxon>
        <taxon>Metazoa</taxon>
        <taxon>Porifera</taxon>
        <taxon>Demospongiae</taxon>
        <taxon>Heteroscleromorpha</taxon>
        <taxon>Tetractinellida</taxon>
        <taxon>Astrophorina</taxon>
        <taxon>Geodiidae</taxon>
        <taxon>Geodia</taxon>
    </lineage>
</organism>
<sequence length="235" mass="26649">MAFRKKTVEFWQKERDELPAQRPVLIYLQCPAFQRDLQQRTQLYSQFKPAEGLPDGVSVREGNPYNSCLVEGHTELEKLREQLRATLDWHREASYKVLVVNGHGFPEGVQLSGTEGNEKVFLTGEELAELAWHHCHDHHFLTVCGTAYGHKVGDSFIRGIITASGDKTELRKLFAVTYFTSETVPEAWQRPATAGSVHVELKRDITAFLTEHVQPNSPYKTLDARMGKTPSCLLL</sequence>
<evidence type="ECO:0000313" key="1">
    <source>
        <dbReference type="EMBL" id="CAI8032314.1"/>
    </source>
</evidence>
<name>A0AA35SMU2_GEOBA</name>
<accession>A0AA35SMU2</accession>
<comment type="caution">
    <text evidence="1">The sequence shown here is derived from an EMBL/GenBank/DDBJ whole genome shotgun (WGS) entry which is preliminary data.</text>
</comment>
<reference evidence="1" key="1">
    <citation type="submission" date="2023-03" db="EMBL/GenBank/DDBJ databases">
        <authorList>
            <person name="Steffen K."/>
            <person name="Cardenas P."/>
        </authorList>
    </citation>
    <scope>NUCLEOTIDE SEQUENCE</scope>
</reference>
<dbReference type="AlphaFoldDB" id="A0AA35SMU2"/>
<keyword evidence="2" id="KW-1185">Reference proteome</keyword>
<dbReference type="Proteomes" id="UP001174909">
    <property type="component" value="Unassembled WGS sequence"/>
</dbReference>
<dbReference type="EMBL" id="CASHTH010002598">
    <property type="protein sequence ID" value="CAI8032314.1"/>
    <property type="molecule type" value="Genomic_DNA"/>
</dbReference>
<proteinExistence type="predicted"/>
<evidence type="ECO:0000313" key="2">
    <source>
        <dbReference type="Proteomes" id="UP001174909"/>
    </source>
</evidence>
<gene>
    <name evidence="1" type="ORF">GBAR_LOCUS18273</name>
</gene>
<protein>
    <submittedName>
        <fullName evidence="1">Uncharacterized protein</fullName>
    </submittedName>
</protein>